<protein>
    <recommendedName>
        <fullName evidence="3">Protein BANP</fullName>
    </recommendedName>
</protein>
<reference evidence="13 14" key="1">
    <citation type="submission" date="2021-06" db="EMBL/GenBank/DDBJ databases">
        <authorList>
            <person name="Palmer J.M."/>
        </authorList>
    </citation>
    <scope>NUCLEOTIDE SEQUENCE [LARGE SCALE GENOMIC DNA]</scope>
    <source>
        <strain evidence="14">if_2019</strain>
        <tissue evidence="13">Muscle</tissue>
    </source>
</reference>
<evidence type="ECO:0000256" key="11">
    <source>
        <dbReference type="ARBA" id="ARBA00023306"/>
    </source>
</evidence>
<keyword evidence="5" id="KW-0156">Chromatin regulator</keyword>
<accession>A0ABV0SUP0</accession>
<evidence type="ECO:0000256" key="8">
    <source>
        <dbReference type="ARBA" id="ARBA00023125"/>
    </source>
</evidence>
<keyword evidence="9" id="KW-0804">Transcription</keyword>
<proteinExistence type="inferred from homology"/>
<evidence type="ECO:0000256" key="3">
    <source>
        <dbReference type="ARBA" id="ARBA00015794"/>
    </source>
</evidence>
<evidence type="ECO:0000313" key="13">
    <source>
        <dbReference type="EMBL" id="MEQ2224176.1"/>
    </source>
</evidence>
<dbReference type="PANTHER" id="PTHR16243">
    <property type="entry name" value="BTG3-ASSOCIATED NUCLEAR PROTEIN BANP"/>
    <property type="match status" value="1"/>
</dbReference>
<sequence length="155" mass="17816">MRVRCPISPSDMLYISTNCRTAEKMALTLLDYLFHREVQAMSNLSGQGKHGKKQLDPLMIYGIRCHLFHKFGISESDWYRIKQSIDSKCRTAWRRKQRGQSLAVKSFSKRTPRSTVAGKIESSGVCITVCFISFGFYTKWDKRTESSLCFEVGKV</sequence>
<keyword evidence="4" id="KW-0678">Repressor</keyword>
<keyword evidence="7" id="KW-0175">Coiled coil</keyword>
<evidence type="ECO:0000256" key="2">
    <source>
        <dbReference type="ARBA" id="ARBA00009735"/>
    </source>
</evidence>
<evidence type="ECO:0000256" key="6">
    <source>
        <dbReference type="ARBA" id="ARBA00023015"/>
    </source>
</evidence>
<gene>
    <name evidence="13" type="ORF">ILYODFUR_004895</name>
</gene>
<evidence type="ECO:0000256" key="7">
    <source>
        <dbReference type="ARBA" id="ARBA00023054"/>
    </source>
</evidence>
<evidence type="ECO:0000256" key="10">
    <source>
        <dbReference type="ARBA" id="ARBA00023242"/>
    </source>
</evidence>
<comment type="subcellular location">
    <subcellularLocation>
        <location evidence="1">Nucleus</location>
    </subcellularLocation>
</comment>
<organism evidence="13 14">
    <name type="scientific">Ilyodon furcidens</name>
    <name type="common">goldbreast splitfin</name>
    <dbReference type="NCBI Taxonomy" id="33524"/>
    <lineage>
        <taxon>Eukaryota</taxon>
        <taxon>Metazoa</taxon>
        <taxon>Chordata</taxon>
        <taxon>Craniata</taxon>
        <taxon>Vertebrata</taxon>
        <taxon>Euteleostomi</taxon>
        <taxon>Actinopterygii</taxon>
        <taxon>Neopterygii</taxon>
        <taxon>Teleostei</taxon>
        <taxon>Neoteleostei</taxon>
        <taxon>Acanthomorphata</taxon>
        <taxon>Ovalentaria</taxon>
        <taxon>Atherinomorphae</taxon>
        <taxon>Cyprinodontiformes</taxon>
        <taxon>Goodeidae</taxon>
        <taxon>Ilyodon</taxon>
    </lineage>
</organism>
<dbReference type="SMART" id="SM01025">
    <property type="entry name" value="BEN"/>
    <property type="match status" value="1"/>
</dbReference>
<dbReference type="InterPro" id="IPR018379">
    <property type="entry name" value="BEN_domain"/>
</dbReference>
<keyword evidence="11" id="KW-0131">Cell cycle</keyword>
<dbReference type="PROSITE" id="PS51457">
    <property type="entry name" value="BEN"/>
    <property type="match status" value="1"/>
</dbReference>
<keyword evidence="14" id="KW-1185">Reference proteome</keyword>
<evidence type="ECO:0000313" key="14">
    <source>
        <dbReference type="Proteomes" id="UP001482620"/>
    </source>
</evidence>
<dbReference type="Pfam" id="PF10523">
    <property type="entry name" value="BEN"/>
    <property type="match status" value="1"/>
</dbReference>
<name>A0ABV0SUP0_9TELE</name>
<dbReference type="InterPro" id="IPR042343">
    <property type="entry name" value="BANP"/>
</dbReference>
<keyword evidence="8" id="KW-0238">DNA-binding</keyword>
<evidence type="ECO:0000256" key="4">
    <source>
        <dbReference type="ARBA" id="ARBA00022491"/>
    </source>
</evidence>
<dbReference type="Proteomes" id="UP001482620">
    <property type="component" value="Unassembled WGS sequence"/>
</dbReference>
<evidence type="ECO:0000256" key="1">
    <source>
        <dbReference type="ARBA" id="ARBA00004123"/>
    </source>
</evidence>
<evidence type="ECO:0000256" key="5">
    <source>
        <dbReference type="ARBA" id="ARBA00022853"/>
    </source>
</evidence>
<feature type="domain" description="BEN" evidence="12">
    <location>
        <begin position="1"/>
        <end position="96"/>
    </location>
</feature>
<dbReference type="Gene3D" id="1.10.10.2590">
    <property type="entry name" value="BEN domain"/>
    <property type="match status" value="1"/>
</dbReference>
<evidence type="ECO:0000259" key="12">
    <source>
        <dbReference type="PROSITE" id="PS51457"/>
    </source>
</evidence>
<dbReference type="EMBL" id="JAHRIQ010011862">
    <property type="protein sequence ID" value="MEQ2224176.1"/>
    <property type="molecule type" value="Genomic_DNA"/>
</dbReference>
<evidence type="ECO:0000256" key="9">
    <source>
        <dbReference type="ARBA" id="ARBA00023163"/>
    </source>
</evidence>
<keyword evidence="6" id="KW-0805">Transcription regulation</keyword>
<comment type="similarity">
    <text evidence="2">Belongs to the BANP/SMAR1 family.</text>
</comment>
<dbReference type="PANTHER" id="PTHR16243:SF2">
    <property type="entry name" value="PROTEIN BANP"/>
    <property type="match status" value="1"/>
</dbReference>
<comment type="caution">
    <text evidence="13">The sequence shown here is derived from an EMBL/GenBank/DDBJ whole genome shotgun (WGS) entry which is preliminary data.</text>
</comment>
<keyword evidence="10" id="KW-0539">Nucleus</keyword>